<evidence type="ECO:0000256" key="1">
    <source>
        <dbReference type="SAM" id="Coils"/>
    </source>
</evidence>
<evidence type="ECO:0000313" key="3">
    <source>
        <dbReference type="Proteomes" id="UP000218676"/>
    </source>
</evidence>
<organism evidence="2 3">
    <name type="scientific">Photobacterium damsela subsp. piscicida</name>
    <name type="common">Pasteurella piscicida</name>
    <dbReference type="NCBI Taxonomy" id="38294"/>
    <lineage>
        <taxon>Bacteria</taxon>
        <taxon>Pseudomonadati</taxon>
        <taxon>Pseudomonadota</taxon>
        <taxon>Gammaproteobacteria</taxon>
        <taxon>Vibrionales</taxon>
        <taxon>Vibrionaceae</taxon>
        <taxon>Photobacterium</taxon>
    </lineage>
</organism>
<protein>
    <submittedName>
        <fullName evidence="2">Uncharacterized protein</fullName>
    </submittedName>
</protein>
<dbReference type="AlphaFoldDB" id="A0AAD1FPL6"/>
<gene>
    <name evidence="2" type="ORF">PDPUS_2_00602</name>
</gene>
<dbReference type="EMBL" id="AP018046">
    <property type="protein sequence ID" value="BAX55188.1"/>
    <property type="molecule type" value="Genomic_DNA"/>
</dbReference>
<name>A0AAD1FPL6_PHODP</name>
<keyword evidence="1" id="KW-0175">Coiled coil</keyword>
<dbReference type="Proteomes" id="UP000218676">
    <property type="component" value="Chromosome 2"/>
</dbReference>
<reference evidence="3" key="1">
    <citation type="submission" date="2017-05" db="EMBL/GenBank/DDBJ databases">
        <title>Whole genome sequence of fish pathogenic bacteria, Photobacterium damselae subsp. piscicida, strain 91-197, isolated from hybrid striped bass (Morone sp.) in USA.</title>
        <authorList>
            <person name="Teru Y."/>
            <person name="Hikima J."/>
            <person name="Kono T."/>
            <person name="Sakai M."/>
            <person name="Takano T."/>
            <person name="Hawke J.P."/>
            <person name="Takeyama H."/>
            <person name="Aoki T."/>
        </authorList>
    </citation>
    <scope>NUCLEOTIDE SEQUENCE [LARGE SCALE GENOMIC DNA]</scope>
    <source>
        <strain evidence="3">91-197</strain>
    </source>
</reference>
<feature type="coiled-coil region" evidence="1">
    <location>
        <begin position="49"/>
        <end position="83"/>
    </location>
</feature>
<sequence length="149" mass="16836">MRKIISVGMKGGGVNLRDIDSKKHEIEQLSSERNNIIASLRYLPDEASRQDAGREIEHVNDKIASANLELQELQNKKVSDEVDLNFDLNSEAGKFKVNAILCSVLDKVVLDDLDCRIFFKNGNNIKISYVLMKGLAESEDRMKNGEPWE</sequence>
<proteinExistence type="predicted"/>
<accession>A0AAD1FPL6</accession>
<evidence type="ECO:0000313" key="2">
    <source>
        <dbReference type="EMBL" id="BAX55188.1"/>
    </source>
</evidence>